<reference evidence="2" key="1">
    <citation type="journal article" date="2020" name="Nature">
        <title>Giant virus diversity and host interactions through global metagenomics.</title>
        <authorList>
            <person name="Schulz F."/>
            <person name="Roux S."/>
            <person name="Paez-Espino D."/>
            <person name="Jungbluth S."/>
            <person name="Walsh D.A."/>
            <person name="Denef V.J."/>
            <person name="McMahon K.D."/>
            <person name="Konstantinidis K.T."/>
            <person name="Eloe-Fadrosh E.A."/>
            <person name="Kyrpides N.C."/>
            <person name="Woyke T."/>
        </authorList>
    </citation>
    <scope>NUCLEOTIDE SEQUENCE</scope>
    <source>
        <strain evidence="2">GVMAG-S-1040241-154</strain>
    </source>
</reference>
<dbReference type="InterPro" id="IPR051055">
    <property type="entry name" value="PIF1_helicase"/>
</dbReference>
<dbReference type="GO" id="GO:0003678">
    <property type="term" value="F:DNA helicase activity"/>
    <property type="evidence" value="ECO:0007669"/>
    <property type="project" value="InterPro"/>
</dbReference>
<evidence type="ECO:0000259" key="1">
    <source>
        <dbReference type="SMART" id="SM00382"/>
    </source>
</evidence>
<dbReference type="AlphaFoldDB" id="A0A6C0JMZ2"/>
<dbReference type="SMART" id="SM00382">
    <property type="entry name" value="AAA"/>
    <property type="match status" value="1"/>
</dbReference>
<dbReference type="Gene3D" id="3.40.50.300">
    <property type="entry name" value="P-loop containing nucleotide triphosphate hydrolases"/>
    <property type="match status" value="2"/>
</dbReference>
<dbReference type="EMBL" id="MN740684">
    <property type="protein sequence ID" value="QHU07145.1"/>
    <property type="molecule type" value="Genomic_DNA"/>
</dbReference>
<evidence type="ECO:0000313" key="2">
    <source>
        <dbReference type="EMBL" id="QHU07145.1"/>
    </source>
</evidence>
<dbReference type="InterPro" id="IPR003593">
    <property type="entry name" value="AAA+_ATPase"/>
</dbReference>
<dbReference type="PANTHER" id="PTHR47642">
    <property type="entry name" value="ATP-DEPENDENT DNA HELICASE"/>
    <property type="match status" value="1"/>
</dbReference>
<proteinExistence type="predicted"/>
<name>A0A6C0JMZ2_9ZZZZ</name>
<sequence>MLNILQLDALNKVKEGKSIFLTGAPGVGKSFLLSKIVEYLKETDIKYGITALTGCAALLIKGQTLHSFLGIGLGNSSTETLVKKIEKNGKVYNKIKELQLLIIDEISMMNDIFFEKISCVIKSIKKNNKPFGNIQLVLVGDFCQLPPVDSKYCFESKLWKELNIIKIELKEIIRQKDDNDFQTILNSIRNGKITKKSYNKLLSLQNTEFNNSIIPTKLYCLNIDVDKINNNNFDIQYCTNINLDLLDKNNDLENIKINNTIDCYYGQALEKDNIDIPDNEKIYRYNCYTNDKKTDKTKYNISLIKNLQVMVNRNINLDLGLVNGTRGIITSLNEKYVIIKDINNNLHKIDYYRDGNDNDLTYNIFIPLSLAYSLTVHKAQGCTLDAVEIDASNNNFAPGQLYTALSRAKKMENIKLVNLDKEAFLINKNVLSYYNNN</sequence>
<dbReference type="SUPFAM" id="SSF52540">
    <property type="entry name" value="P-loop containing nucleoside triphosphate hydrolases"/>
    <property type="match status" value="2"/>
</dbReference>
<dbReference type="CDD" id="cd18037">
    <property type="entry name" value="DEXSc_Pif1_like"/>
    <property type="match status" value="1"/>
</dbReference>
<dbReference type="GO" id="GO:0006281">
    <property type="term" value="P:DNA repair"/>
    <property type="evidence" value="ECO:0007669"/>
    <property type="project" value="InterPro"/>
</dbReference>
<feature type="domain" description="AAA+ ATPase" evidence="1">
    <location>
        <begin position="15"/>
        <end position="177"/>
    </location>
</feature>
<dbReference type="InterPro" id="IPR010285">
    <property type="entry name" value="DNA_helicase_pif1-like_DEAD"/>
</dbReference>
<protein>
    <recommendedName>
        <fullName evidence="1">AAA+ ATPase domain-containing protein</fullName>
    </recommendedName>
</protein>
<dbReference type="CDD" id="cd18809">
    <property type="entry name" value="SF1_C_RecD"/>
    <property type="match status" value="1"/>
</dbReference>
<dbReference type="InterPro" id="IPR027417">
    <property type="entry name" value="P-loop_NTPase"/>
</dbReference>
<organism evidence="2">
    <name type="scientific">viral metagenome</name>
    <dbReference type="NCBI Taxonomy" id="1070528"/>
    <lineage>
        <taxon>unclassified sequences</taxon>
        <taxon>metagenomes</taxon>
        <taxon>organismal metagenomes</taxon>
    </lineage>
</organism>
<dbReference type="Pfam" id="PF05970">
    <property type="entry name" value="PIF1"/>
    <property type="match status" value="1"/>
</dbReference>
<dbReference type="InterPro" id="IPR049163">
    <property type="entry name" value="Pif1-like_2B_dom"/>
</dbReference>
<dbReference type="GO" id="GO:0000723">
    <property type="term" value="P:telomere maintenance"/>
    <property type="evidence" value="ECO:0007669"/>
    <property type="project" value="InterPro"/>
</dbReference>
<dbReference type="Pfam" id="PF21530">
    <property type="entry name" value="Pif1_2B_dom"/>
    <property type="match status" value="1"/>
</dbReference>
<accession>A0A6C0JMZ2</accession>
<dbReference type="PANTHER" id="PTHR47642:SF7">
    <property type="entry name" value="ATP-DEPENDENT DNA HELICASE PIF1"/>
    <property type="match status" value="1"/>
</dbReference>